<accession>A0A175W5D0</accession>
<dbReference type="EMBL" id="LCTW02000130">
    <property type="protein sequence ID" value="KXX78174.1"/>
    <property type="molecule type" value="Genomic_DNA"/>
</dbReference>
<organism evidence="4 5">
    <name type="scientific">Madurella mycetomatis</name>
    <dbReference type="NCBI Taxonomy" id="100816"/>
    <lineage>
        <taxon>Eukaryota</taxon>
        <taxon>Fungi</taxon>
        <taxon>Dikarya</taxon>
        <taxon>Ascomycota</taxon>
        <taxon>Pezizomycotina</taxon>
        <taxon>Sordariomycetes</taxon>
        <taxon>Sordariomycetidae</taxon>
        <taxon>Sordariales</taxon>
        <taxon>Sordariales incertae sedis</taxon>
        <taxon>Madurella</taxon>
    </lineage>
</organism>
<dbReference type="PRINTS" id="PR00300">
    <property type="entry name" value="CLPPROTEASEA"/>
</dbReference>
<feature type="domain" description="ATPase dynein-related AAA" evidence="3">
    <location>
        <begin position="374"/>
        <end position="469"/>
    </location>
</feature>
<dbReference type="GO" id="GO:0005524">
    <property type="term" value="F:ATP binding"/>
    <property type="evidence" value="ECO:0007669"/>
    <property type="project" value="UniProtKB-KW"/>
</dbReference>
<dbReference type="PANTHER" id="PTHR11638:SF18">
    <property type="entry name" value="HEAT SHOCK PROTEIN 104"/>
    <property type="match status" value="1"/>
</dbReference>
<dbReference type="Proteomes" id="UP000078237">
    <property type="component" value="Unassembled WGS sequence"/>
</dbReference>
<protein>
    <submittedName>
        <fullName evidence="4">ATP-dependent Clp protease ATP-binding subunit ClpL</fullName>
    </submittedName>
</protein>
<dbReference type="GO" id="GO:0008233">
    <property type="term" value="F:peptidase activity"/>
    <property type="evidence" value="ECO:0007669"/>
    <property type="project" value="UniProtKB-KW"/>
</dbReference>
<keyword evidence="1" id="KW-0547">Nucleotide-binding</keyword>
<dbReference type="PANTHER" id="PTHR11638">
    <property type="entry name" value="ATP-DEPENDENT CLP PROTEASE"/>
    <property type="match status" value="1"/>
</dbReference>
<dbReference type="STRING" id="100816.A0A175W5D0"/>
<evidence type="ECO:0000256" key="1">
    <source>
        <dbReference type="ARBA" id="ARBA00022741"/>
    </source>
</evidence>
<keyword evidence="4" id="KW-0378">Hydrolase</keyword>
<gene>
    <name evidence="4" type="ORF">MMYC01_205481</name>
</gene>
<dbReference type="VEuPathDB" id="FungiDB:MMYC01_205481"/>
<evidence type="ECO:0000313" key="4">
    <source>
        <dbReference type="EMBL" id="KXX78174.1"/>
    </source>
</evidence>
<dbReference type="SUPFAM" id="SSF52540">
    <property type="entry name" value="P-loop containing nucleoside triphosphate hydrolases"/>
    <property type="match status" value="1"/>
</dbReference>
<evidence type="ECO:0000259" key="3">
    <source>
        <dbReference type="Pfam" id="PF07728"/>
    </source>
</evidence>
<dbReference type="InterPro" id="IPR001270">
    <property type="entry name" value="ClpA/B"/>
</dbReference>
<dbReference type="GO" id="GO:0034605">
    <property type="term" value="P:cellular response to heat"/>
    <property type="evidence" value="ECO:0007669"/>
    <property type="project" value="TreeGrafter"/>
</dbReference>
<dbReference type="OrthoDB" id="47330at2759"/>
<dbReference type="GO" id="GO:0006508">
    <property type="term" value="P:proteolysis"/>
    <property type="evidence" value="ECO:0007669"/>
    <property type="project" value="UniProtKB-KW"/>
</dbReference>
<dbReference type="AlphaFoldDB" id="A0A175W5D0"/>
<proteinExistence type="predicted"/>
<dbReference type="Gene3D" id="3.40.50.300">
    <property type="entry name" value="P-loop containing nucleotide triphosphate hydrolases"/>
    <property type="match status" value="1"/>
</dbReference>
<evidence type="ECO:0000313" key="5">
    <source>
        <dbReference type="Proteomes" id="UP000078237"/>
    </source>
</evidence>
<name>A0A175W5D0_9PEZI</name>
<dbReference type="InterPro" id="IPR050130">
    <property type="entry name" value="ClpA_ClpB"/>
</dbReference>
<dbReference type="GO" id="GO:0016887">
    <property type="term" value="F:ATP hydrolysis activity"/>
    <property type="evidence" value="ECO:0007669"/>
    <property type="project" value="InterPro"/>
</dbReference>
<evidence type="ECO:0000256" key="2">
    <source>
        <dbReference type="ARBA" id="ARBA00022840"/>
    </source>
</evidence>
<keyword evidence="4" id="KW-0645">Protease</keyword>
<sequence>MGEKMPEQPLGLPVRENPIREAMNNCSSRKRAIAALQLDPTEANSDDEPQLSKRYQLSRDSGYVESKQLEDAVNATDKALASTKGDGARESPNLSITSTSILASFLGVQSVSSGAKAAVTDWDFILPTLPYPDQPNTTEEAGPRPFDILNLVRDIQHGAARGDIARYLADHKGTTVERGINDSVEGFPAIFYVVARNDEALLRIWVAHGGDVSAVHSASGAPLLAFAIVQSEIIQQDTTMLLAALLGLGAPSEAVPPEFYTPYHHDLPVDGPILKRASNGAAGGHAPPVWCTPATSRRLARTANLGQRYYLWRAARLTQATTRSRQVAVRKKAQAVLEIPYFLVGQTTASDRLLHKLISHIMIPSERPLVLAFAGPSGHGKTELARRLGYLLSLDLEVVDCAIVSWERELFGPRHPFSGAGMGSPLNNFLAKHADQRCIVFLDEFEKTTSDIHQALLLPFDNATNALDDKINTFCNLNTDIISGPESRKEQLARKLSRSLKKEFLSRFGAPITGRISEFIPFLPFSEGEQAVIVHKFLQALISRVAAPVNLSSGSDEWLLGDIKLRIRHDASVCMVLAKECYIQELGARSLSEAVKKVEDMLVEFYLNQSGEIVEGGRVLEVVLSMDEGEVVLMPAHRS</sequence>
<comment type="caution">
    <text evidence="4">The sequence shown here is derived from an EMBL/GenBank/DDBJ whole genome shotgun (WGS) entry which is preliminary data.</text>
</comment>
<dbReference type="Pfam" id="PF07728">
    <property type="entry name" value="AAA_5"/>
    <property type="match status" value="1"/>
</dbReference>
<dbReference type="InterPro" id="IPR011704">
    <property type="entry name" value="ATPase_dyneun-rel_AAA"/>
</dbReference>
<reference evidence="4 5" key="1">
    <citation type="journal article" date="2016" name="Genome Announc.">
        <title>Genome Sequence of Madurella mycetomatis mm55, Isolated from a Human Mycetoma Case in Sudan.</title>
        <authorList>
            <person name="Smit S."/>
            <person name="Derks M.F."/>
            <person name="Bervoets S."/>
            <person name="Fahal A."/>
            <person name="van Leeuwen W."/>
            <person name="van Belkum A."/>
            <person name="van de Sande W.W."/>
        </authorList>
    </citation>
    <scope>NUCLEOTIDE SEQUENCE [LARGE SCALE GENOMIC DNA]</scope>
    <source>
        <strain evidence="5">mm55</strain>
    </source>
</reference>
<dbReference type="GO" id="GO:0005737">
    <property type="term" value="C:cytoplasm"/>
    <property type="evidence" value="ECO:0007669"/>
    <property type="project" value="TreeGrafter"/>
</dbReference>
<keyword evidence="5" id="KW-1185">Reference proteome</keyword>
<keyword evidence="2 4" id="KW-0067">ATP-binding</keyword>
<dbReference type="InterPro" id="IPR027417">
    <property type="entry name" value="P-loop_NTPase"/>
</dbReference>